<evidence type="ECO:0000313" key="3">
    <source>
        <dbReference type="EMBL" id="UFZ01696.1"/>
    </source>
</evidence>
<dbReference type="Gene3D" id="3.90.1300.10">
    <property type="entry name" value="Amidase signature (AS) domain"/>
    <property type="match status" value="1"/>
</dbReference>
<dbReference type="PANTHER" id="PTHR11895">
    <property type="entry name" value="TRANSAMIDASE"/>
    <property type="match status" value="1"/>
</dbReference>
<dbReference type="EMBL" id="CP088156">
    <property type="protein sequence ID" value="UFZ01696.1"/>
    <property type="molecule type" value="Genomic_DNA"/>
</dbReference>
<evidence type="ECO:0000256" key="1">
    <source>
        <dbReference type="ARBA" id="ARBA00009199"/>
    </source>
</evidence>
<sequence>MRANEIASAVSARQTTAREMAEQALARIDAARDLNAVATIDPERTRAEADAVDTRVAAGETLALAGVPIVVKDNIWVAGWRITQGSRLFADFTATEDAIAIARLRRAGAVIVGIGATSEFACKGVTTSLLFGPTVHPQDPRLTPGGSSGGPAVAVAAGLVPLAIGTDAGGSSRRPPAHVGVVGFKPSYGAIPYGPGFPEPFWGISVIAPIAADVGDAELAFEVMRGADPRDPHSFNVPPADLAKSLRVAFSPRLGLDVAVDDEVSTGLQQAIDRLRASGMSIVNSDPIWPAGLAEDAVMPLQHAGLAALYGDAFRRDSSQFDPDIAKQIERGLGLSGTDVGRALEASARIARAFASFFMEVDVLLAPTVPCVAWPLTQLGPAEIGGRPASPRAHAVFTPYANHAGVPAISIPCGSNAIGLPFGLQLIAARGRDRLLLDVAAQAERILAQP</sequence>
<dbReference type="InterPro" id="IPR023631">
    <property type="entry name" value="Amidase_dom"/>
</dbReference>
<dbReference type="Proteomes" id="UP001431010">
    <property type="component" value="Chromosome"/>
</dbReference>
<feature type="domain" description="Amidase" evidence="2">
    <location>
        <begin position="20"/>
        <end position="437"/>
    </location>
</feature>
<organism evidence="3 4">
    <name type="scientific">Bradyrhizobium ontarionense</name>
    <dbReference type="NCBI Taxonomy" id="2898149"/>
    <lineage>
        <taxon>Bacteria</taxon>
        <taxon>Pseudomonadati</taxon>
        <taxon>Pseudomonadota</taxon>
        <taxon>Alphaproteobacteria</taxon>
        <taxon>Hyphomicrobiales</taxon>
        <taxon>Nitrobacteraceae</taxon>
        <taxon>Bradyrhizobium</taxon>
    </lineage>
</organism>
<protein>
    <submittedName>
        <fullName evidence="3">Amidase</fullName>
    </submittedName>
</protein>
<dbReference type="PANTHER" id="PTHR11895:SF151">
    <property type="entry name" value="GLUTAMYL-TRNA(GLN) AMIDOTRANSFERASE SUBUNIT A"/>
    <property type="match status" value="1"/>
</dbReference>
<dbReference type="RefSeq" id="WP_231317490.1">
    <property type="nucleotide sequence ID" value="NZ_CP088156.1"/>
</dbReference>
<comment type="similarity">
    <text evidence="1">Belongs to the amidase family.</text>
</comment>
<evidence type="ECO:0000313" key="4">
    <source>
        <dbReference type="Proteomes" id="UP001431010"/>
    </source>
</evidence>
<evidence type="ECO:0000259" key="2">
    <source>
        <dbReference type="Pfam" id="PF01425"/>
    </source>
</evidence>
<dbReference type="InterPro" id="IPR000120">
    <property type="entry name" value="Amidase"/>
</dbReference>
<accession>A0ABY3R339</accession>
<dbReference type="Pfam" id="PF01425">
    <property type="entry name" value="Amidase"/>
    <property type="match status" value="1"/>
</dbReference>
<dbReference type="SUPFAM" id="SSF75304">
    <property type="entry name" value="Amidase signature (AS) enzymes"/>
    <property type="match status" value="1"/>
</dbReference>
<dbReference type="InterPro" id="IPR036928">
    <property type="entry name" value="AS_sf"/>
</dbReference>
<name>A0ABY3R339_9BRAD</name>
<keyword evidence="4" id="KW-1185">Reference proteome</keyword>
<proteinExistence type="inferred from homology"/>
<reference evidence="3" key="1">
    <citation type="journal article" date="2024" name="Antonie Van Leeuwenhoek">
        <title>Bradyrhizobium ontarionense sp. nov., a novel bacterial symbiont isolated from Aeschynomene indica (Indian jointvetch), harbours photosynthesis, nitrogen fixation and nitrous oxide (N2O) reductase genes.</title>
        <authorList>
            <person name="Bromfield E.S.P."/>
            <person name="Cloutier S."/>
        </authorList>
    </citation>
    <scope>NUCLEOTIDE SEQUENCE</scope>
    <source>
        <strain evidence="3">A19</strain>
    </source>
</reference>
<gene>
    <name evidence="3" type="ORF">LQG66_20465</name>
</gene>